<dbReference type="GO" id="GO:0044781">
    <property type="term" value="P:bacterial-type flagellum organization"/>
    <property type="evidence" value="ECO:0007669"/>
    <property type="project" value="InterPro"/>
</dbReference>
<evidence type="ECO:0000256" key="4">
    <source>
        <dbReference type="ARBA" id="ARBA00022989"/>
    </source>
</evidence>
<keyword evidence="3 6" id="KW-0812">Transmembrane</keyword>
<keyword evidence="7" id="KW-0966">Cell projection</keyword>
<evidence type="ECO:0000256" key="6">
    <source>
        <dbReference type="SAM" id="Phobius"/>
    </source>
</evidence>
<accession>A0AAU7VQ51</accession>
<evidence type="ECO:0000256" key="2">
    <source>
        <dbReference type="ARBA" id="ARBA00022475"/>
    </source>
</evidence>
<dbReference type="EMBL" id="CP158367">
    <property type="protein sequence ID" value="XBX76230.1"/>
    <property type="molecule type" value="Genomic_DNA"/>
</dbReference>
<dbReference type="InterPro" id="IPR022781">
    <property type="entry name" value="Flagellar_biosynth_FliO"/>
</dbReference>
<proteinExistence type="predicted"/>
<dbReference type="AlphaFoldDB" id="A0AAU7VQ51"/>
<dbReference type="GO" id="GO:0016020">
    <property type="term" value="C:membrane"/>
    <property type="evidence" value="ECO:0007669"/>
    <property type="project" value="InterPro"/>
</dbReference>
<evidence type="ECO:0000313" key="7">
    <source>
        <dbReference type="EMBL" id="XBX76230.1"/>
    </source>
</evidence>
<keyword evidence="4 6" id="KW-1133">Transmembrane helix</keyword>
<keyword evidence="2" id="KW-1003">Cell membrane</keyword>
<gene>
    <name evidence="7" type="ORF">PRVXT_001411</name>
</gene>
<comment type="subcellular location">
    <subcellularLocation>
        <location evidence="1">Cell membrane</location>
    </subcellularLocation>
</comment>
<reference evidence="7" key="1">
    <citation type="journal article" date="2013" name="Extremophiles">
        <title>Proteinivorax tanatarense gen. nov., sp. nov., an anaerobic, haloalkaliphilic, proteolytic bacterium isolated from a decaying algal bloom, and proposal of Proteinivoraceae fam. nov.</title>
        <authorList>
            <person name="Kevbrin V."/>
            <person name="Boltyanskaya Y."/>
            <person name="Zhilina T."/>
            <person name="Kolganova T."/>
            <person name="Lavrentjeva E."/>
            <person name="Kuznetsov B."/>
        </authorList>
    </citation>
    <scope>NUCLEOTIDE SEQUENCE</scope>
    <source>
        <strain evidence="7">Z-910T</strain>
    </source>
</reference>
<keyword evidence="7" id="KW-0969">Cilium</keyword>
<name>A0AAU7VQ51_9FIRM</name>
<reference evidence="7" key="2">
    <citation type="submission" date="2024-06" db="EMBL/GenBank/DDBJ databases">
        <authorList>
            <person name="Petrova K.O."/>
            <person name="Toshchakov S.V."/>
            <person name="Boltjanskaja Y.V."/>
            <person name="Kevbrin V."/>
        </authorList>
    </citation>
    <scope>NUCLEOTIDE SEQUENCE</scope>
    <source>
        <strain evidence="7">Z-910T</strain>
    </source>
</reference>
<feature type="transmembrane region" description="Helical" evidence="6">
    <location>
        <begin position="6"/>
        <end position="28"/>
    </location>
</feature>
<keyword evidence="7" id="KW-0282">Flagellum</keyword>
<keyword evidence="5 6" id="KW-0472">Membrane</keyword>
<sequence>MSYWAYLGQIMLVIIILIALIVGAVVLIKFINKKMSVTSNNTMEIIDGISIAPNKGLYLVRVVSKYYLLGVGESVRLIKEIDDPSEVDLIKEISHSTQGASFGDGFSETLMQQINKMKSNSKGE</sequence>
<evidence type="ECO:0000256" key="1">
    <source>
        <dbReference type="ARBA" id="ARBA00004236"/>
    </source>
</evidence>
<dbReference type="Pfam" id="PF04347">
    <property type="entry name" value="FliO"/>
    <property type="match status" value="1"/>
</dbReference>
<evidence type="ECO:0000256" key="3">
    <source>
        <dbReference type="ARBA" id="ARBA00022692"/>
    </source>
</evidence>
<protein>
    <submittedName>
        <fullName evidence="7">Flagellar biosynthetic protein FliO</fullName>
    </submittedName>
</protein>
<dbReference type="RefSeq" id="WP_350344964.1">
    <property type="nucleotide sequence ID" value="NZ_CP158367.1"/>
</dbReference>
<organism evidence="7">
    <name type="scientific">Proteinivorax tanatarense</name>
    <dbReference type="NCBI Taxonomy" id="1260629"/>
    <lineage>
        <taxon>Bacteria</taxon>
        <taxon>Bacillati</taxon>
        <taxon>Bacillota</taxon>
        <taxon>Clostridia</taxon>
        <taxon>Eubacteriales</taxon>
        <taxon>Proteinivoracaceae</taxon>
        <taxon>Proteinivorax</taxon>
    </lineage>
</organism>
<evidence type="ECO:0000256" key="5">
    <source>
        <dbReference type="ARBA" id="ARBA00023136"/>
    </source>
</evidence>